<dbReference type="AlphaFoldDB" id="A0AAD3D2S3"/>
<sequence>MPTNKQKNRNRRKNRATEVSTPSSRSTERANTNQQQPPSAASIMEDDIPDDVFEQFFKWSLSDKEDINSKKFKKKAPLAAEWLLTEDSGDKADERLQDKRKERLTKLEHESKMFHMDLPRKILVDSMSTFFKSEGEKNDFGQQLDATIKRLEKTCWPTLLITSAFDELAEKWSTQRGIAIHNHRYYRNNPFQFLVNFEEDKNKMIEKKSDLFQRYQEIRNETNPHDSITYMGNEVETTLFTFMGGYQHRDNCWECEQEYVSKCSGCQCAKYCSKACQVKHWKGGHKGKCKDIGSIWSMYSLNKKHVNKRMKDNRISNTCFLPPSRSIDTQLCHVNSCNMSMFSMDTFYRNMENLVDGGTHPIFGEQTINPKLATYLNMLSSDTGLMRSILDLNFLHKPIQQNETDAAIVYAMQLMSDVPSQDELYWERQIQRMQNNSTNLTIDKFLTLYAVFDFLEMQAKGLVQDKYFGEFMILTRLKDI</sequence>
<evidence type="ECO:0000256" key="5">
    <source>
        <dbReference type="SAM" id="MobiDB-lite"/>
    </source>
</evidence>
<dbReference type="Proteomes" id="UP001054902">
    <property type="component" value="Unassembled WGS sequence"/>
</dbReference>
<evidence type="ECO:0000313" key="8">
    <source>
        <dbReference type="Proteomes" id="UP001054902"/>
    </source>
</evidence>
<dbReference type="PROSITE" id="PS50865">
    <property type="entry name" value="ZF_MYND_2"/>
    <property type="match status" value="1"/>
</dbReference>
<keyword evidence="3" id="KW-0862">Zinc</keyword>
<evidence type="ECO:0000256" key="4">
    <source>
        <dbReference type="PROSITE-ProRule" id="PRU00134"/>
    </source>
</evidence>
<keyword evidence="8" id="KW-1185">Reference proteome</keyword>
<protein>
    <recommendedName>
        <fullName evidence="6">MYND-type domain-containing protein</fullName>
    </recommendedName>
</protein>
<keyword evidence="1" id="KW-0479">Metal-binding</keyword>
<dbReference type="GO" id="GO:0008270">
    <property type="term" value="F:zinc ion binding"/>
    <property type="evidence" value="ECO:0007669"/>
    <property type="project" value="UniProtKB-KW"/>
</dbReference>
<dbReference type="EMBL" id="BLLK01000049">
    <property type="protein sequence ID" value="GFH55495.1"/>
    <property type="molecule type" value="Genomic_DNA"/>
</dbReference>
<gene>
    <name evidence="7" type="ORF">CTEN210_11971</name>
</gene>
<reference evidence="7 8" key="1">
    <citation type="journal article" date="2021" name="Sci. Rep.">
        <title>The genome of the diatom Chaetoceros tenuissimus carries an ancient integrated fragment of an extant virus.</title>
        <authorList>
            <person name="Hongo Y."/>
            <person name="Kimura K."/>
            <person name="Takaki Y."/>
            <person name="Yoshida Y."/>
            <person name="Baba S."/>
            <person name="Kobayashi G."/>
            <person name="Nagasaki K."/>
            <person name="Hano T."/>
            <person name="Tomaru Y."/>
        </authorList>
    </citation>
    <scope>NUCLEOTIDE SEQUENCE [LARGE SCALE GENOMIC DNA]</scope>
    <source>
        <strain evidence="7 8">NIES-3715</strain>
    </source>
</reference>
<keyword evidence="2 4" id="KW-0863">Zinc-finger</keyword>
<dbReference type="InterPro" id="IPR002893">
    <property type="entry name" value="Znf_MYND"/>
</dbReference>
<evidence type="ECO:0000259" key="6">
    <source>
        <dbReference type="PROSITE" id="PS50865"/>
    </source>
</evidence>
<dbReference type="SUPFAM" id="SSF144232">
    <property type="entry name" value="HIT/MYND zinc finger-like"/>
    <property type="match status" value="1"/>
</dbReference>
<feature type="compositionally biased region" description="Basic residues" evidence="5">
    <location>
        <begin position="1"/>
        <end position="14"/>
    </location>
</feature>
<comment type="caution">
    <text evidence="7">The sequence shown here is derived from an EMBL/GenBank/DDBJ whole genome shotgun (WGS) entry which is preliminary data.</text>
</comment>
<dbReference type="Pfam" id="PF01753">
    <property type="entry name" value="zf-MYND"/>
    <property type="match status" value="1"/>
</dbReference>
<evidence type="ECO:0000256" key="1">
    <source>
        <dbReference type="ARBA" id="ARBA00022723"/>
    </source>
</evidence>
<organism evidence="7 8">
    <name type="scientific">Chaetoceros tenuissimus</name>
    <dbReference type="NCBI Taxonomy" id="426638"/>
    <lineage>
        <taxon>Eukaryota</taxon>
        <taxon>Sar</taxon>
        <taxon>Stramenopiles</taxon>
        <taxon>Ochrophyta</taxon>
        <taxon>Bacillariophyta</taxon>
        <taxon>Coscinodiscophyceae</taxon>
        <taxon>Chaetocerotophycidae</taxon>
        <taxon>Chaetocerotales</taxon>
        <taxon>Chaetocerotaceae</taxon>
        <taxon>Chaetoceros</taxon>
    </lineage>
</organism>
<accession>A0AAD3D2S3</accession>
<feature type="domain" description="MYND-type" evidence="6">
    <location>
        <begin position="252"/>
        <end position="289"/>
    </location>
</feature>
<name>A0AAD3D2S3_9STRA</name>
<evidence type="ECO:0000313" key="7">
    <source>
        <dbReference type="EMBL" id="GFH55495.1"/>
    </source>
</evidence>
<feature type="region of interest" description="Disordered" evidence="5">
    <location>
        <begin position="1"/>
        <end position="46"/>
    </location>
</feature>
<evidence type="ECO:0000256" key="3">
    <source>
        <dbReference type="ARBA" id="ARBA00022833"/>
    </source>
</evidence>
<feature type="compositionally biased region" description="Polar residues" evidence="5">
    <location>
        <begin position="17"/>
        <end position="39"/>
    </location>
</feature>
<dbReference type="Gene3D" id="6.10.140.2220">
    <property type="match status" value="1"/>
</dbReference>
<proteinExistence type="predicted"/>
<evidence type="ECO:0000256" key="2">
    <source>
        <dbReference type="ARBA" id="ARBA00022771"/>
    </source>
</evidence>